<comment type="caution">
    <text evidence="3">The sequence shown here is derived from an EMBL/GenBank/DDBJ whole genome shotgun (WGS) entry which is preliminary data.</text>
</comment>
<evidence type="ECO:0000256" key="1">
    <source>
        <dbReference type="SAM" id="MobiDB-lite"/>
    </source>
</evidence>
<protein>
    <submittedName>
        <fullName evidence="3">Uncharacterized protein</fullName>
    </submittedName>
</protein>
<keyword evidence="2" id="KW-0732">Signal</keyword>
<reference evidence="4" key="1">
    <citation type="journal article" date="2019" name="Int. J. Syst. Evol. Microbiol.">
        <title>The Global Catalogue of Microorganisms (GCM) 10K type strain sequencing project: providing services to taxonomists for standard genome sequencing and annotation.</title>
        <authorList>
            <consortium name="The Broad Institute Genomics Platform"/>
            <consortium name="The Broad Institute Genome Sequencing Center for Infectious Disease"/>
            <person name="Wu L."/>
            <person name="Ma J."/>
        </authorList>
    </citation>
    <scope>NUCLEOTIDE SEQUENCE [LARGE SCALE GENOMIC DNA]</scope>
    <source>
        <strain evidence="4">DT92</strain>
    </source>
</reference>
<feature type="compositionally biased region" description="Basic and acidic residues" evidence="1">
    <location>
        <begin position="55"/>
        <end position="67"/>
    </location>
</feature>
<dbReference type="Proteomes" id="UP001597344">
    <property type="component" value="Unassembled WGS sequence"/>
</dbReference>
<dbReference type="EMBL" id="JBHUHY010000003">
    <property type="protein sequence ID" value="MFD2186473.1"/>
    <property type="molecule type" value="Genomic_DNA"/>
</dbReference>
<name>A0ABW5AU20_9FLAO</name>
<organism evidence="3 4">
    <name type="scientific">Aquimarina celericrescens</name>
    <dbReference type="NCBI Taxonomy" id="1964542"/>
    <lineage>
        <taxon>Bacteria</taxon>
        <taxon>Pseudomonadati</taxon>
        <taxon>Bacteroidota</taxon>
        <taxon>Flavobacteriia</taxon>
        <taxon>Flavobacteriales</taxon>
        <taxon>Flavobacteriaceae</taxon>
        <taxon>Aquimarina</taxon>
    </lineage>
</organism>
<feature type="signal peptide" evidence="2">
    <location>
        <begin position="1"/>
        <end position="21"/>
    </location>
</feature>
<evidence type="ECO:0000256" key="2">
    <source>
        <dbReference type="SAM" id="SignalP"/>
    </source>
</evidence>
<keyword evidence="4" id="KW-1185">Reference proteome</keyword>
<evidence type="ECO:0000313" key="3">
    <source>
        <dbReference type="EMBL" id="MFD2186473.1"/>
    </source>
</evidence>
<accession>A0ABW5AU20</accession>
<dbReference type="RefSeq" id="WP_378319447.1">
    <property type="nucleotide sequence ID" value="NZ_JBHUHY010000003.1"/>
</dbReference>
<feature type="chain" id="PRO_5047109102" evidence="2">
    <location>
        <begin position="22"/>
        <end position="459"/>
    </location>
</feature>
<evidence type="ECO:0000313" key="4">
    <source>
        <dbReference type="Proteomes" id="UP001597344"/>
    </source>
</evidence>
<gene>
    <name evidence="3" type="ORF">ACFSJT_06685</name>
</gene>
<sequence>MKSKYILLLSFISLLHSYTFSQELAINENPESLLESGLNNNSSSNERLINSKSRNSGDRSGNENPKDIETVVMTIDLDDPRKKSVKMSNDRSRLAILSRELLAVKLINGNPFRYQYKLNYQSVNLFDDKQYIPDFNRESTSDTNIPEIQLIVSGRLETDPLKSLFIIDSLMTKLEVEIRNFVDLNSQKTSLNLDEFRDKRREFKDKYEEYLILWNTQESKLDPQGNYPDLPKLKKSFLENKEKIRVMIERLLSVDNKPYLLPIDINGDNIDYIEIELEIYDKTQQTTRKYTYKIWITGGLKIDFSGGVTVTSLFDSEYTTVAISDDPATTENEAGTAIRELDNGDYDFGFGAMVNISIRSGGAWVKPSLSIGAMFSSEQKFQLMTGFGLILGKNSRFIFHGGLAMGQVATLRSDFVADGETTYNLGEDGSIPTNDKFEFGHFFGISYNFGNPKAKTPAQ</sequence>
<proteinExistence type="predicted"/>
<feature type="region of interest" description="Disordered" evidence="1">
    <location>
        <begin position="35"/>
        <end position="67"/>
    </location>
</feature>
<feature type="compositionally biased region" description="Low complexity" evidence="1">
    <location>
        <begin position="35"/>
        <end position="51"/>
    </location>
</feature>